<evidence type="ECO:0000313" key="2">
    <source>
        <dbReference type="Proteomes" id="UP001362999"/>
    </source>
</evidence>
<reference evidence="1 2" key="1">
    <citation type="journal article" date="2024" name="J Genomics">
        <title>Draft genome sequencing and assembly of Favolaschia claudopus CIRM-BRFM 2984 isolated from oak limbs.</title>
        <authorList>
            <person name="Navarro D."/>
            <person name="Drula E."/>
            <person name="Chaduli D."/>
            <person name="Cazenave R."/>
            <person name="Ahrendt S."/>
            <person name="Wang J."/>
            <person name="Lipzen A."/>
            <person name="Daum C."/>
            <person name="Barry K."/>
            <person name="Grigoriev I.V."/>
            <person name="Favel A."/>
            <person name="Rosso M.N."/>
            <person name="Martin F."/>
        </authorList>
    </citation>
    <scope>NUCLEOTIDE SEQUENCE [LARGE SCALE GENOMIC DNA]</scope>
    <source>
        <strain evidence="1 2">CIRM-BRFM 2984</strain>
    </source>
</reference>
<protein>
    <submittedName>
        <fullName evidence="1">Uncharacterized protein</fullName>
    </submittedName>
</protein>
<dbReference type="AlphaFoldDB" id="A0AAW0E1U5"/>
<accession>A0AAW0E1U5</accession>
<name>A0AAW0E1U5_9AGAR</name>
<organism evidence="1 2">
    <name type="scientific">Favolaschia claudopus</name>
    <dbReference type="NCBI Taxonomy" id="2862362"/>
    <lineage>
        <taxon>Eukaryota</taxon>
        <taxon>Fungi</taxon>
        <taxon>Dikarya</taxon>
        <taxon>Basidiomycota</taxon>
        <taxon>Agaricomycotina</taxon>
        <taxon>Agaricomycetes</taxon>
        <taxon>Agaricomycetidae</taxon>
        <taxon>Agaricales</taxon>
        <taxon>Marasmiineae</taxon>
        <taxon>Mycenaceae</taxon>
        <taxon>Favolaschia</taxon>
    </lineage>
</organism>
<keyword evidence="2" id="KW-1185">Reference proteome</keyword>
<evidence type="ECO:0000313" key="1">
    <source>
        <dbReference type="EMBL" id="KAK7057554.1"/>
    </source>
</evidence>
<comment type="caution">
    <text evidence="1">The sequence shown here is derived from an EMBL/GenBank/DDBJ whole genome shotgun (WGS) entry which is preliminary data.</text>
</comment>
<gene>
    <name evidence="1" type="ORF">R3P38DRAFT_2841720</name>
</gene>
<dbReference type="Proteomes" id="UP001362999">
    <property type="component" value="Unassembled WGS sequence"/>
</dbReference>
<dbReference type="EMBL" id="JAWWNJ010000004">
    <property type="protein sequence ID" value="KAK7057554.1"/>
    <property type="molecule type" value="Genomic_DNA"/>
</dbReference>
<proteinExistence type="predicted"/>
<sequence length="240" mass="26568">MNETLSAVSRWRAIRSERISSWRRHRKQRPCSVFVLVHASNRQKYQGSSCQIPSCSRHSKAPLPRSAFCPKKPRIVFLPRSRTLSLIISSCCCSDFSGTPPAGVEHGHSVPRPCASRTYSFCSRVVAVANLGGAPCRSNTAAPQDRRFYATQRRAIAIAIFTHHASLGRCDLRVHHRRRGAHRRRVWRRLGGCDTPPTGLQALSVPVAVSCTIISVIFAVLTPPICPSFPLNPLVTPIQS</sequence>